<dbReference type="PANTHER" id="PTHR33399">
    <property type="entry name" value="OXYGEN-EVOLVING ENHANCER PROTEIN 3-1, CHLOROPLASTIC"/>
    <property type="match status" value="1"/>
</dbReference>
<comment type="subcellular location">
    <subcellularLocation>
        <location evidence="1">Plastid</location>
        <location evidence="1">Chloroplast thylakoid membrane</location>
    </subcellularLocation>
</comment>
<dbReference type="GO" id="GO:0019898">
    <property type="term" value="C:extrinsic component of membrane"/>
    <property type="evidence" value="ECO:0007669"/>
    <property type="project" value="InterPro"/>
</dbReference>
<dbReference type="InterPro" id="IPR023222">
    <property type="entry name" value="PsbQ-like_dom_sf"/>
</dbReference>
<keyword evidence="5" id="KW-0793">Thylakoid</keyword>
<name>A0A4S4DJC8_CAMSN</name>
<keyword evidence="3" id="KW-0934">Plastid</keyword>
<protein>
    <submittedName>
        <fullName evidence="8">Uncharacterized protein</fullName>
    </submittedName>
</protein>
<evidence type="ECO:0000256" key="1">
    <source>
        <dbReference type="ARBA" id="ARBA00004334"/>
    </source>
</evidence>
<dbReference type="STRING" id="542762.A0A4S4DJC8"/>
<dbReference type="AlphaFoldDB" id="A0A4S4DJC8"/>
<evidence type="ECO:0000256" key="3">
    <source>
        <dbReference type="ARBA" id="ARBA00022640"/>
    </source>
</evidence>
<dbReference type="Pfam" id="PF05757">
    <property type="entry name" value="PsbQ"/>
    <property type="match status" value="1"/>
</dbReference>
<proteinExistence type="inferred from homology"/>
<evidence type="ECO:0000256" key="7">
    <source>
        <dbReference type="ARBA" id="ARBA00035649"/>
    </source>
</evidence>
<reference evidence="8 9" key="1">
    <citation type="journal article" date="2018" name="Proc. Natl. Acad. Sci. U.S.A.">
        <title>Draft genome sequence of Camellia sinensis var. sinensis provides insights into the evolution of the tea genome and tea quality.</title>
        <authorList>
            <person name="Wei C."/>
            <person name="Yang H."/>
            <person name="Wang S."/>
            <person name="Zhao J."/>
            <person name="Liu C."/>
            <person name="Gao L."/>
            <person name="Xia E."/>
            <person name="Lu Y."/>
            <person name="Tai Y."/>
            <person name="She G."/>
            <person name="Sun J."/>
            <person name="Cao H."/>
            <person name="Tong W."/>
            <person name="Gao Q."/>
            <person name="Li Y."/>
            <person name="Deng W."/>
            <person name="Jiang X."/>
            <person name="Wang W."/>
            <person name="Chen Q."/>
            <person name="Zhang S."/>
            <person name="Li H."/>
            <person name="Wu J."/>
            <person name="Wang P."/>
            <person name="Li P."/>
            <person name="Shi C."/>
            <person name="Zheng F."/>
            <person name="Jian J."/>
            <person name="Huang B."/>
            <person name="Shan D."/>
            <person name="Shi M."/>
            <person name="Fang C."/>
            <person name="Yue Y."/>
            <person name="Li F."/>
            <person name="Li D."/>
            <person name="Wei S."/>
            <person name="Han B."/>
            <person name="Jiang C."/>
            <person name="Yin Y."/>
            <person name="Xia T."/>
            <person name="Zhang Z."/>
            <person name="Bennetzen J.L."/>
            <person name="Zhao S."/>
            <person name="Wan X."/>
        </authorList>
    </citation>
    <scope>NUCLEOTIDE SEQUENCE [LARGE SCALE GENOMIC DNA]</scope>
    <source>
        <strain evidence="9">cv. Shuchazao</strain>
        <tissue evidence="8">Leaf</tissue>
    </source>
</reference>
<dbReference type="SUPFAM" id="SSF101112">
    <property type="entry name" value="Oxygen-evolving enhancer protein 3"/>
    <property type="match status" value="1"/>
</dbReference>
<keyword evidence="9" id="KW-1185">Reference proteome</keyword>
<sequence>MAHLANLNGISETLLPIPKLPNLQRTPKRTSILGFHGNQTQEFQDQPLIQTTRRIAIGIASIALFGNASIGKSLAEDNGFWLTSPLPVPTVNNMRAPYQRVELVFRHHIKLFGSNEMLKMRLKQATKLSFELFHGFFMIQEIANKETGTRSFLKKGIYIANIGTKGSALRLRKYAFDLLAMGDLIAQDAWSFVRRYLRLKSTFMYYDFDKLISAAPANDKQPLTDLANRLFNSFEKLLDAVIKHDLPRTESCYQDTTTILQEVMIRMA</sequence>
<dbReference type="GO" id="GO:0009767">
    <property type="term" value="P:photosynthetic electron transport chain"/>
    <property type="evidence" value="ECO:0007669"/>
    <property type="project" value="TreeGrafter"/>
</dbReference>
<gene>
    <name evidence="8" type="ORF">TEA_018887</name>
</gene>
<accession>A0A4S4DJC8</accession>
<keyword evidence="6" id="KW-0472">Membrane</keyword>
<evidence type="ECO:0000256" key="4">
    <source>
        <dbReference type="ARBA" id="ARBA00022946"/>
    </source>
</evidence>
<dbReference type="GO" id="GO:0005509">
    <property type="term" value="F:calcium ion binding"/>
    <property type="evidence" value="ECO:0007669"/>
    <property type="project" value="InterPro"/>
</dbReference>
<evidence type="ECO:0000256" key="5">
    <source>
        <dbReference type="ARBA" id="ARBA00023078"/>
    </source>
</evidence>
<evidence type="ECO:0000313" key="9">
    <source>
        <dbReference type="Proteomes" id="UP000306102"/>
    </source>
</evidence>
<keyword evidence="4" id="KW-0809">Transit peptide</keyword>
<dbReference type="EMBL" id="SDRB02011084">
    <property type="protein sequence ID" value="THG02960.1"/>
    <property type="molecule type" value="Genomic_DNA"/>
</dbReference>
<comment type="similarity">
    <text evidence="7">Belongs to the PsbQ family.</text>
</comment>
<dbReference type="PANTHER" id="PTHR33399:SF2">
    <property type="entry name" value="PHOTOSYNTHETIC NDH SUBUNIT OF LUMENAL LOCATION 3, CHLOROPLASTIC"/>
    <property type="match status" value="1"/>
</dbReference>
<evidence type="ECO:0000256" key="6">
    <source>
        <dbReference type="ARBA" id="ARBA00023136"/>
    </source>
</evidence>
<dbReference type="Gene3D" id="1.20.120.290">
    <property type="entry name" value="Oxygen-evolving enhancer protein 3 (PsbQ), four-helix up-down bundle"/>
    <property type="match status" value="1"/>
</dbReference>
<keyword evidence="2" id="KW-0150">Chloroplast</keyword>
<organism evidence="8 9">
    <name type="scientific">Camellia sinensis var. sinensis</name>
    <name type="common">China tea</name>
    <dbReference type="NCBI Taxonomy" id="542762"/>
    <lineage>
        <taxon>Eukaryota</taxon>
        <taxon>Viridiplantae</taxon>
        <taxon>Streptophyta</taxon>
        <taxon>Embryophyta</taxon>
        <taxon>Tracheophyta</taxon>
        <taxon>Spermatophyta</taxon>
        <taxon>Magnoliopsida</taxon>
        <taxon>eudicotyledons</taxon>
        <taxon>Gunneridae</taxon>
        <taxon>Pentapetalae</taxon>
        <taxon>asterids</taxon>
        <taxon>Ericales</taxon>
        <taxon>Theaceae</taxon>
        <taxon>Camellia</taxon>
    </lineage>
</organism>
<dbReference type="InterPro" id="IPR054099">
    <property type="entry name" value="PSII_PsbQ_pln"/>
</dbReference>
<comment type="caution">
    <text evidence="8">The sequence shown here is derived from an EMBL/GenBank/DDBJ whole genome shotgun (WGS) entry which is preliminary data.</text>
</comment>
<evidence type="ECO:0000313" key="8">
    <source>
        <dbReference type="EMBL" id="THG02960.1"/>
    </source>
</evidence>
<evidence type="ECO:0000256" key="2">
    <source>
        <dbReference type="ARBA" id="ARBA00022528"/>
    </source>
</evidence>
<dbReference type="GO" id="GO:0009535">
    <property type="term" value="C:chloroplast thylakoid membrane"/>
    <property type="evidence" value="ECO:0007669"/>
    <property type="project" value="UniProtKB-SubCell"/>
</dbReference>
<dbReference type="GO" id="GO:0009654">
    <property type="term" value="C:photosystem II oxygen evolving complex"/>
    <property type="evidence" value="ECO:0007669"/>
    <property type="project" value="InterPro"/>
</dbReference>
<dbReference type="InterPro" id="IPR008797">
    <property type="entry name" value="PSII_PsbQ"/>
</dbReference>
<dbReference type="Proteomes" id="UP000306102">
    <property type="component" value="Unassembled WGS sequence"/>
</dbReference>